<dbReference type="RefSeq" id="WP_021683641.1">
    <property type="nucleotide sequence ID" value="NZ_KI260500.1"/>
</dbReference>
<reference evidence="7 8" key="1">
    <citation type="submission" date="2013-07" db="EMBL/GenBank/DDBJ databases">
        <authorList>
            <person name="Weinstock G."/>
            <person name="Sodergren E."/>
            <person name="Wylie T."/>
            <person name="Fulton L."/>
            <person name="Fulton R."/>
            <person name="Fronick C."/>
            <person name="O'Laughlin M."/>
            <person name="Godfrey J."/>
            <person name="Miner T."/>
            <person name="Herter B."/>
            <person name="Appelbaum E."/>
            <person name="Cordes M."/>
            <person name="Lek S."/>
            <person name="Wollam A."/>
            <person name="Pepin K.H."/>
            <person name="Palsikar V.B."/>
            <person name="Mitreva M."/>
            <person name="Wilson R.K."/>
        </authorList>
    </citation>
    <scope>NUCLEOTIDE SEQUENCE [LARGE SCALE GENOMIC DNA]</scope>
    <source>
        <strain evidence="7 8">ATCC 27760</strain>
    </source>
</reference>
<dbReference type="eggNOG" id="COG1595">
    <property type="taxonomic scope" value="Bacteria"/>
</dbReference>
<dbReference type="CDD" id="cd06171">
    <property type="entry name" value="Sigma70_r4"/>
    <property type="match status" value="1"/>
</dbReference>
<dbReference type="InterPro" id="IPR013325">
    <property type="entry name" value="RNA_pol_sigma_r2"/>
</dbReference>
<keyword evidence="2" id="KW-0805">Transcription regulation</keyword>
<dbReference type="SUPFAM" id="SSF88659">
    <property type="entry name" value="Sigma3 and sigma4 domains of RNA polymerase sigma factors"/>
    <property type="match status" value="1"/>
</dbReference>
<evidence type="ECO:0000256" key="4">
    <source>
        <dbReference type="ARBA" id="ARBA00023163"/>
    </source>
</evidence>
<dbReference type="STRING" id="411473.RUMCAL_02127"/>
<evidence type="ECO:0000313" key="8">
    <source>
        <dbReference type="Proteomes" id="UP000016662"/>
    </source>
</evidence>
<feature type="domain" description="RNA polymerase sigma-70 region 2" evidence="5">
    <location>
        <begin position="11"/>
        <end position="73"/>
    </location>
</feature>
<dbReference type="GO" id="GO:0003677">
    <property type="term" value="F:DNA binding"/>
    <property type="evidence" value="ECO:0007669"/>
    <property type="project" value="InterPro"/>
</dbReference>
<dbReference type="PATRIC" id="fig|411473.3.peg.1754"/>
<organism evidence="7 8">
    <name type="scientific">Ruminococcus callidus ATCC 27760</name>
    <dbReference type="NCBI Taxonomy" id="411473"/>
    <lineage>
        <taxon>Bacteria</taxon>
        <taxon>Bacillati</taxon>
        <taxon>Bacillota</taxon>
        <taxon>Clostridia</taxon>
        <taxon>Eubacteriales</taxon>
        <taxon>Oscillospiraceae</taxon>
        <taxon>Ruminococcus</taxon>
    </lineage>
</organism>
<dbReference type="Proteomes" id="UP000016662">
    <property type="component" value="Unassembled WGS sequence"/>
</dbReference>
<dbReference type="InterPro" id="IPR039425">
    <property type="entry name" value="RNA_pol_sigma-70-like"/>
</dbReference>
<dbReference type="InterPro" id="IPR036388">
    <property type="entry name" value="WH-like_DNA-bd_sf"/>
</dbReference>
<keyword evidence="4" id="KW-0804">Transcription</keyword>
<dbReference type="InterPro" id="IPR014284">
    <property type="entry name" value="RNA_pol_sigma-70_dom"/>
</dbReference>
<evidence type="ECO:0000256" key="1">
    <source>
        <dbReference type="ARBA" id="ARBA00010641"/>
    </source>
</evidence>
<evidence type="ECO:0000259" key="5">
    <source>
        <dbReference type="Pfam" id="PF04542"/>
    </source>
</evidence>
<name>U2LWW5_9FIRM</name>
<dbReference type="GO" id="GO:0016987">
    <property type="term" value="F:sigma factor activity"/>
    <property type="evidence" value="ECO:0007669"/>
    <property type="project" value="UniProtKB-KW"/>
</dbReference>
<dbReference type="Gene3D" id="1.10.1740.10">
    <property type="match status" value="1"/>
</dbReference>
<comment type="similarity">
    <text evidence="1">Belongs to the sigma-70 factor family. ECF subfamily.</text>
</comment>
<feature type="domain" description="RNA polymerase sigma factor 70 region 4 type 2" evidence="6">
    <location>
        <begin position="102"/>
        <end position="153"/>
    </location>
</feature>
<dbReference type="GeneID" id="93693276"/>
<proteinExistence type="inferred from homology"/>
<dbReference type="InterPro" id="IPR007627">
    <property type="entry name" value="RNA_pol_sigma70_r2"/>
</dbReference>
<dbReference type="Pfam" id="PF04542">
    <property type="entry name" value="Sigma70_r2"/>
    <property type="match status" value="1"/>
</dbReference>
<dbReference type="OrthoDB" id="2594372at2"/>
<dbReference type="AlphaFoldDB" id="U2LWW5"/>
<dbReference type="InterPro" id="IPR013324">
    <property type="entry name" value="RNA_pol_sigma_r3/r4-like"/>
</dbReference>
<dbReference type="EMBL" id="AWVF01000264">
    <property type="protein sequence ID" value="ERJ93979.1"/>
    <property type="molecule type" value="Genomic_DNA"/>
</dbReference>
<dbReference type="NCBIfam" id="TIGR02937">
    <property type="entry name" value="sigma70-ECF"/>
    <property type="match status" value="1"/>
</dbReference>
<dbReference type="GO" id="GO:0006352">
    <property type="term" value="P:DNA-templated transcription initiation"/>
    <property type="evidence" value="ECO:0007669"/>
    <property type="project" value="InterPro"/>
</dbReference>
<dbReference type="SUPFAM" id="SSF88946">
    <property type="entry name" value="Sigma2 domain of RNA polymerase sigma factors"/>
    <property type="match status" value="1"/>
</dbReference>
<accession>U2LWW5</accession>
<evidence type="ECO:0000256" key="2">
    <source>
        <dbReference type="ARBA" id="ARBA00023015"/>
    </source>
</evidence>
<gene>
    <name evidence="7" type="ORF">RUMCAL_02127</name>
</gene>
<comment type="caution">
    <text evidence="7">The sequence shown here is derived from an EMBL/GenBank/DDBJ whole genome shotgun (WGS) entry which is preliminary data.</text>
</comment>
<evidence type="ECO:0000256" key="3">
    <source>
        <dbReference type="ARBA" id="ARBA00023082"/>
    </source>
</evidence>
<evidence type="ECO:0000259" key="6">
    <source>
        <dbReference type="Pfam" id="PF08281"/>
    </source>
</evidence>
<protein>
    <submittedName>
        <fullName evidence="7">Sigma-70 region 2</fullName>
    </submittedName>
</protein>
<keyword evidence="3" id="KW-0731">Sigma factor</keyword>
<dbReference type="Pfam" id="PF08281">
    <property type="entry name" value="Sigma70_r4_2"/>
    <property type="match status" value="1"/>
</dbReference>
<keyword evidence="8" id="KW-1185">Reference proteome</keyword>
<dbReference type="InterPro" id="IPR013249">
    <property type="entry name" value="RNA_pol_sigma70_r4_t2"/>
</dbReference>
<sequence>MPQDEAAFAKFYARHVDTVYRMCYMRMKNQMDAEDVTQDVFLRAMQQPQLWSDDDHARAWLLVTASNLCKNAMHHWSRTKREEVEDWEATLGTTASPDEVSAVMSAVMGLPDQYKTVVYLFYYEGYSGAEIAGMLGKKESTVRSLLHRSKKMLLKKLGGEPYAETGR</sequence>
<dbReference type="PANTHER" id="PTHR43133:SF60">
    <property type="entry name" value="RNA POLYMERASE SIGMA FACTOR SIGV"/>
    <property type="match status" value="1"/>
</dbReference>
<evidence type="ECO:0000313" key="7">
    <source>
        <dbReference type="EMBL" id="ERJ93979.1"/>
    </source>
</evidence>
<dbReference type="PANTHER" id="PTHR43133">
    <property type="entry name" value="RNA POLYMERASE ECF-TYPE SIGMA FACTO"/>
    <property type="match status" value="1"/>
</dbReference>
<dbReference type="Gene3D" id="1.10.10.10">
    <property type="entry name" value="Winged helix-like DNA-binding domain superfamily/Winged helix DNA-binding domain"/>
    <property type="match status" value="1"/>
</dbReference>
<dbReference type="HOGENOM" id="CLU_047691_3_1_9"/>